<dbReference type="Pfam" id="PF06082">
    <property type="entry name" value="YjbH"/>
    <property type="match status" value="1"/>
</dbReference>
<name>A0ABW8V220_9RHOB</name>
<comment type="caution">
    <text evidence="1">The sequence shown here is derived from an EMBL/GenBank/DDBJ whole genome shotgun (WGS) entry which is preliminary data.</text>
</comment>
<gene>
    <name evidence="1" type="ORF">ACERZ8_21230</name>
</gene>
<keyword evidence="2" id="KW-1185">Reference proteome</keyword>
<organism evidence="1 2">
    <name type="scientific">Tateyamaria armeniaca</name>
    <dbReference type="NCBI Taxonomy" id="2518930"/>
    <lineage>
        <taxon>Bacteria</taxon>
        <taxon>Pseudomonadati</taxon>
        <taxon>Pseudomonadota</taxon>
        <taxon>Alphaproteobacteria</taxon>
        <taxon>Rhodobacterales</taxon>
        <taxon>Roseobacteraceae</taxon>
        <taxon>Tateyamaria</taxon>
    </lineage>
</organism>
<sequence length="239" mass="27131">MDGLFRQPLDGNIDDATRQSNSVIQRVRSDSVLYAQESEFEINRLTAEYMWRPGDDMFARVTGGYLENMFAGVSGELLWYPIDSRLALGVEINYAKQRDFDMLFGLQDYDVITGHASAYYDFGNGFITQIDVGRYLAGDWGATFSLDREFNNGFRIGGYFTLTDVSFDDFGEGSFDKGIRFTVPVSWLTGRPSRSVYSETIQPVLRDGGARLNVANRLYGVTREYRAQGLSDGWGRFYR</sequence>
<proteinExistence type="predicted"/>
<accession>A0ABW8V220</accession>
<reference evidence="1 2" key="1">
    <citation type="submission" date="2024-08" db="EMBL/GenBank/DDBJ databases">
        <title>Tateyamaria sp. nov., isolated from marine algae.</title>
        <authorList>
            <person name="Choi B.J."/>
            <person name="Kim J.M."/>
            <person name="Lee J.K."/>
            <person name="Choi D.G."/>
            <person name="Bayburt H."/>
            <person name="Baek J.H."/>
            <person name="Han D.M."/>
            <person name="Jeon C.O."/>
        </authorList>
    </citation>
    <scope>NUCLEOTIDE SEQUENCE [LARGE SCALE GENOMIC DNA]</scope>
    <source>
        <strain evidence="1 2">KMU-156</strain>
    </source>
</reference>
<evidence type="ECO:0000313" key="2">
    <source>
        <dbReference type="Proteomes" id="UP001627408"/>
    </source>
</evidence>
<dbReference type="RefSeq" id="WP_407594434.1">
    <property type="nucleotide sequence ID" value="NZ_JBHDIY010000004.1"/>
</dbReference>
<dbReference type="InterPro" id="IPR010344">
    <property type="entry name" value="YbjH"/>
</dbReference>
<protein>
    <submittedName>
        <fullName evidence="1">YjbH domain-containing protein</fullName>
    </submittedName>
</protein>
<dbReference type="Proteomes" id="UP001627408">
    <property type="component" value="Unassembled WGS sequence"/>
</dbReference>
<evidence type="ECO:0000313" key="1">
    <source>
        <dbReference type="EMBL" id="MFL4472279.1"/>
    </source>
</evidence>
<dbReference type="EMBL" id="JBHDIY010000004">
    <property type="protein sequence ID" value="MFL4472279.1"/>
    <property type="molecule type" value="Genomic_DNA"/>
</dbReference>